<dbReference type="GO" id="GO:0005634">
    <property type="term" value="C:nucleus"/>
    <property type="evidence" value="ECO:0007669"/>
    <property type="project" value="TreeGrafter"/>
</dbReference>
<organism evidence="5 6">
    <name type="scientific">Cuscuta epithymum</name>
    <dbReference type="NCBI Taxonomy" id="186058"/>
    <lineage>
        <taxon>Eukaryota</taxon>
        <taxon>Viridiplantae</taxon>
        <taxon>Streptophyta</taxon>
        <taxon>Embryophyta</taxon>
        <taxon>Tracheophyta</taxon>
        <taxon>Spermatophyta</taxon>
        <taxon>Magnoliopsida</taxon>
        <taxon>eudicotyledons</taxon>
        <taxon>Gunneridae</taxon>
        <taxon>Pentapetalae</taxon>
        <taxon>asterids</taxon>
        <taxon>lamiids</taxon>
        <taxon>Solanales</taxon>
        <taxon>Convolvulaceae</taxon>
        <taxon>Cuscuteae</taxon>
        <taxon>Cuscuta</taxon>
        <taxon>Cuscuta subgen. Cuscuta</taxon>
    </lineage>
</organism>
<dbReference type="EMBL" id="CAMAPF010000175">
    <property type="protein sequence ID" value="CAH9110718.1"/>
    <property type="molecule type" value="Genomic_DNA"/>
</dbReference>
<dbReference type="SUPFAM" id="SSF55120">
    <property type="entry name" value="Pseudouridine synthase"/>
    <property type="match status" value="1"/>
</dbReference>
<proteinExistence type="inferred from homology"/>
<evidence type="ECO:0000313" key="6">
    <source>
        <dbReference type="Proteomes" id="UP001152523"/>
    </source>
</evidence>
<dbReference type="InterPro" id="IPR041707">
    <property type="entry name" value="Pus3-like"/>
</dbReference>
<evidence type="ECO:0000259" key="4">
    <source>
        <dbReference type="Pfam" id="PF01416"/>
    </source>
</evidence>
<keyword evidence="2" id="KW-0819">tRNA processing</keyword>
<evidence type="ECO:0000313" key="5">
    <source>
        <dbReference type="EMBL" id="CAH9110718.1"/>
    </source>
</evidence>
<dbReference type="PANTHER" id="PTHR11142:SF5">
    <property type="entry name" value="TRNA PSEUDOURIDINE(38_39) SYNTHASE"/>
    <property type="match status" value="1"/>
</dbReference>
<dbReference type="Proteomes" id="UP001152523">
    <property type="component" value="Unassembled WGS sequence"/>
</dbReference>
<comment type="caution">
    <text evidence="5">The sequence shown here is derived from an EMBL/GenBank/DDBJ whole genome shotgun (WGS) entry which is preliminary data.</text>
</comment>
<dbReference type="NCBIfam" id="TIGR00071">
    <property type="entry name" value="hisT_truA"/>
    <property type="match status" value="1"/>
</dbReference>
<protein>
    <recommendedName>
        <fullName evidence="4">Pseudouridine synthase I TruA alpha/beta domain-containing protein</fullName>
    </recommendedName>
</protein>
<dbReference type="InterPro" id="IPR020097">
    <property type="entry name" value="PsdUridine_synth_TruA_a/b_dom"/>
</dbReference>
<dbReference type="GO" id="GO:0003723">
    <property type="term" value="F:RNA binding"/>
    <property type="evidence" value="ECO:0007669"/>
    <property type="project" value="InterPro"/>
</dbReference>
<dbReference type="GO" id="GO:0005737">
    <property type="term" value="C:cytoplasm"/>
    <property type="evidence" value="ECO:0007669"/>
    <property type="project" value="TreeGrafter"/>
</dbReference>
<name>A0AAV0DW16_9ASTE</name>
<dbReference type="PANTHER" id="PTHR11142">
    <property type="entry name" value="PSEUDOURIDYLATE SYNTHASE"/>
    <property type="match status" value="1"/>
</dbReference>
<gene>
    <name evidence="5" type="ORF">CEPIT_LOCUS19253</name>
</gene>
<dbReference type="Gene3D" id="3.30.70.660">
    <property type="entry name" value="Pseudouridine synthase I, catalytic domain, C-terminal subdomain"/>
    <property type="match status" value="1"/>
</dbReference>
<evidence type="ECO:0000256" key="2">
    <source>
        <dbReference type="ARBA" id="ARBA00022694"/>
    </source>
</evidence>
<accession>A0AAV0DW16</accession>
<evidence type="ECO:0000256" key="3">
    <source>
        <dbReference type="ARBA" id="ARBA00023235"/>
    </source>
</evidence>
<evidence type="ECO:0000256" key="1">
    <source>
        <dbReference type="ARBA" id="ARBA00009375"/>
    </source>
</evidence>
<dbReference type="InterPro" id="IPR020095">
    <property type="entry name" value="PsdUridine_synth_TruA_C"/>
</dbReference>
<reference evidence="5" key="1">
    <citation type="submission" date="2022-07" db="EMBL/GenBank/DDBJ databases">
        <authorList>
            <person name="Macas J."/>
            <person name="Novak P."/>
            <person name="Neumann P."/>
        </authorList>
    </citation>
    <scope>NUCLEOTIDE SEQUENCE</scope>
</reference>
<feature type="domain" description="Pseudouridine synthase I TruA alpha/beta" evidence="4">
    <location>
        <begin position="261"/>
        <end position="372"/>
    </location>
</feature>
<dbReference type="GO" id="GO:1990481">
    <property type="term" value="P:mRNA pseudouridine synthesis"/>
    <property type="evidence" value="ECO:0007669"/>
    <property type="project" value="TreeGrafter"/>
</dbReference>
<dbReference type="GO" id="GO:0009982">
    <property type="term" value="F:pseudouridine synthase activity"/>
    <property type="evidence" value="ECO:0007669"/>
    <property type="project" value="InterPro"/>
</dbReference>
<dbReference type="HAMAP" id="MF_00171">
    <property type="entry name" value="TruA"/>
    <property type="match status" value="1"/>
</dbReference>
<dbReference type="AlphaFoldDB" id="A0AAV0DW16"/>
<sequence length="458" mass="52260">MAACHSIGTSCSEVDLSSALHAELQYLRNKVKELESWNAKLSAILSNCNCQQIANVLKGNGSESMCESTCESRDLNKEVKRLNLDRKEVSMSKTMEKGSGICPMTMLEPPKRYVALKIMYFGQRFYGFASEAQMEPTVESEVFKALDKTRLTFGNKRDLMYSRCGRTDKGVSSVGQVIALYLRSNHKQFKESNELGGENDKSCVGEIDYVRVLNKVLPMDIRVLGWSPVPMGFSARFSCLSRVYKYFFWMGNLDVMAMETASQKFIGEHDFRNFCKMDAANVHNYRRHIISFQMFPCYESFASDQLWVMKISGSAFLWHQIRCMVAVLFLIGQGFESPNVIDLLLDTEMTPRKPQYVMSPEIPLVLQCCEFEGVSFLCSTDAKQTLLEHLERECLSYKLKAAIFQEALLSFSSVEYDNNVMKTRVKRKAASYVSLLSRPTEPSYEERRARLDAARVRE</sequence>
<comment type="similarity">
    <text evidence="1">Belongs to the tRNA pseudouridine synthase TruA family.</text>
</comment>
<keyword evidence="6" id="KW-1185">Reference proteome</keyword>
<dbReference type="FunFam" id="3.30.70.660:FF:000010">
    <property type="entry name" value="tRNA pseudouridine synthase"/>
    <property type="match status" value="1"/>
</dbReference>
<dbReference type="Pfam" id="PF01416">
    <property type="entry name" value="PseudoU_synth_1"/>
    <property type="match status" value="1"/>
</dbReference>
<dbReference type="GO" id="GO:0031119">
    <property type="term" value="P:tRNA pseudouridine synthesis"/>
    <property type="evidence" value="ECO:0007669"/>
    <property type="project" value="TreeGrafter"/>
</dbReference>
<dbReference type="InterPro" id="IPR001406">
    <property type="entry name" value="PsdUridine_synth_TruA"/>
</dbReference>
<dbReference type="InterPro" id="IPR020094">
    <property type="entry name" value="TruA/RsuA/RluB/E/F_N"/>
</dbReference>
<dbReference type="CDD" id="cd02569">
    <property type="entry name" value="PseudoU_synth_ScPus3"/>
    <property type="match status" value="1"/>
</dbReference>
<dbReference type="InterPro" id="IPR020103">
    <property type="entry name" value="PsdUridine_synth_cat_dom_sf"/>
</dbReference>
<dbReference type="FunFam" id="3.30.70.580:FF:000012">
    <property type="entry name" value="tRNA pseudouridine synthase"/>
    <property type="match status" value="1"/>
</dbReference>
<dbReference type="Gene3D" id="3.30.70.580">
    <property type="entry name" value="Pseudouridine synthase I, catalytic domain, N-terminal subdomain"/>
    <property type="match status" value="1"/>
</dbReference>
<keyword evidence="3" id="KW-0413">Isomerase</keyword>